<sequence length="406" mass="44855">MKIALIQALGYFISYSGACKANRNLMEGLTRIGHECLVITATPNDNGLSDEALFASKLASGEVVHVRSDDAYEVYRSAGVEIHAIKDAGVLRELVRDRMEAFRPDWVLATEDRVPAVLESALLAAPGKVVEIAHSQVALPFGPECYSPDPAHMELLRQTAGIIATSAYVQAYLRRWSDLESIVFPFPVHGWGPFNDYRNFDDGYVTMINPSNIKGLPIFLELAKRFPGLPFAAVPTWATTRDDLEALTALPNMTLLPRADDIDDILKATKILIVPSLWGEAFGAVIVDAMLRGIPVIASDVGGTSEAKLGVDYLIPVKPIASYETRVDERLIPIPVIPEQNMDPWAAALAKLTEDRAHYERIAEQSKQAARAFQAEIRPEKLVRYLMDLQPDSARSHQEQQEEARP</sequence>
<evidence type="ECO:0000256" key="2">
    <source>
        <dbReference type="ARBA" id="ARBA00022679"/>
    </source>
</evidence>
<dbReference type="Gene3D" id="3.40.50.2000">
    <property type="entry name" value="Glycogen Phosphorylase B"/>
    <property type="match status" value="2"/>
</dbReference>
<keyword evidence="2 3" id="KW-0808">Transferase</keyword>
<dbReference type="GO" id="GO:0016757">
    <property type="term" value="F:glycosyltransferase activity"/>
    <property type="evidence" value="ECO:0007669"/>
    <property type="project" value="UniProtKB-KW"/>
</dbReference>
<keyword evidence="1 3" id="KW-0328">Glycosyltransferase</keyword>
<keyword evidence="4" id="KW-1185">Reference proteome</keyword>
<comment type="caution">
    <text evidence="3">The sequence shown here is derived from an EMBL/GenBank/DDBJ whole genome shotgun (WGS) entry which is preliminary data.</text>
</comment>
<proteinExistence type="predicted"/>
<dbReference type="PANTHER" id="PTHR12526">
    <property type="entry name" value="GLYCOSYLTRANSFERASE"/>
    <property type="match status" value="1"/>
</dbReference>
<dbReference type="EMBL" id="JBHSAM010000033">
    <property type="protein sequence ID" value="MFC4102456.1"/>
    <property type="molecule type" value="Genomic_DNA"/>
</dbReference>
<gene>
    <name evidence="3" type="ORF">ACFOZ8_22825</name>
</gene>
<accession>A0ABV8K8Z1</accession>
<dbReference type="RefSeq" id="WP_377721073.1">
    <property type="nucleotide sequence ID" value="NZ_JBHSAM010000033.1"/>
</dbReference>
<evidence type="ECO:0000256" key="1">
    <source>
        <dbReference type="ARBA" id="ARBA00022676"/>
    </source>
</evidence>
<dbReference type="SUPFAM" id="SSF53756">
    <property type="entry name" value="UDP-Glycosyltransferase/glycogen phosphorylase"/>
    <property type="match status" value="1"/>
</dbReference>
<organism evidence="3 4">
    <name type="scientific">Paenibacillus xanthanilyticus</name>
    <dbReference type="NCBI Taxonomy" id="1783531"/>
    <lineage>
        <taxon>Bacteria</taxon>
        <taxon>Bacillati</taxon>
        <taxon>Bacillota</taxon>
        <taxon>Bacilli</taxon>
        <taxon>Bacillales</taxon>
        <taxon>Paenibacillaceae</taxon>
        <taxon>Paenibacillus</taxon>
    </lineage>
</organism>
<evidence type="ECO:0000313" key="3">
    <source>
        <dbReference type="EMBL" id="MFC4102456.1"/>
    </source>
</evidence>
<protein>
    <submittedName>
        <fullName evidence="3">Glycosyltransferase family 4 protein</fullName>
        <ecNumber evidence="3">2.4.-.-</ecNumber>
    </submittedName>
</protein>
<name>A0ABV8K8Z1_9BACL</name>
<dbReference type="PANTHER" id="PTHR12526:SF510">
    <property type="entry name" value="D-INOSITOL 3-PHOSPHATE GLYCOSYLTRANSFERASE"/>
    <property type="match status" value="1"/>
</dbReference>
<reference evidence="4" key="1">
    <citation type="journal article" date="2019" name="Int. J. Syst. Evol. Microbiol.">
        <title>The Global Catalogue of Microorganisms (GCM) 10K type strain sequencing project: providing services to taxonomists for standard genome sequencing and annotation.</title>
        <authorList>
            <consortium name="The Broad Institute Genomics Platform"/>
            <consortium name="The Broad Institute Genome Sequencing Center for Infectious Disease"/>
            <person name="Wu L."/>
            <person name="Ma J."/>
        </authorList>
    </citation>
    <scope>NUCLEOTIDE SEQUENCE [LARGE SCALE GENOMIC DNA]</scope>
    <source>
        <strain evidence="4">IBRC-M 10987</strain>
    </source>
</reference>
<dbReference type="Pfam" id="PF13692">
    <property type="entry name" value="Glyco_trans_1_4"/>
    <property type="match status" value="1"/>
</dbReference>
<dbReference type="EC" id="2.4.-.-" evidence="3"/>
<evidence type="ECO:0000313" key="4">
    <source>
        <dbReference type="Proteomes" id="UP001595715"/>
    </source>
</evidence>
<dbReference type="CDD" id="cd03801">
    <property type="entry name" value="GT4_PimA-like"/>
    <property type="match status" value="1"/>
</dbReference>
<dbReference type="Proteomes" id="UP001595715">
    <property type="component" value="Unassembled WGS sequence"/>
</dbReference>